<dbReference type="GO" id="GO:0034039">
    <property type="term" value="F:8-oxo-7,8-dihydroguanine DNA N-glycosylase activity"/>
    <property type="evidence" value="ECO:0007669"/>
    <property type="project" value="TreeGrafter"/>
</dbReference>
<proteinExistence type="predicted"/>
<evidence type="ECO:0000313" key="9">
    <source>
        <dbReference type="Proteomes" id="UP000095283"/>
    </source>
</evidence>
<keyword evidence="9" id="KW-1185">Reference proteome</keyword>
<organism evidence="9 10">
    <name type="scientific">Heterorhabditis bacteriophora</name>
    <name type="common">Entomopathogenic nematode worm</name>
    <dbReference type="NCBI Taxonomy" id="37862"/>
    <lineage>
        <taxon>Eukaryota</taxon>
        <taxon>Metazoa</taxon>
        <taxon>Ecdysozoa</taxon>
        <taxon>Nematoda</taxon>
        <taxon>Chromadorea</taxon>
        <taxon>Rhabditida</taxon>
        <taxon>Rhabditina</taxon>
        <taxon>Rhabditomorpha</taxon>
        <taxon>Strongyloidea</taxon>
        <taxon>Heterorhabditidae</taxon>
        <taxon>Heterorhabditis</taxon>
    </lineage>
</organism>
<dbReference type="GO" id="GO:0006289">
    <property type="term" value="P:nucleotide-excision repair"/>
    <property type="evidence" value="ECO:0007669"/>
    <property type="project" value="InterPro"/>
</dbReference>
<reference evidence="10" key="1">
    <citation type="submission" date="2016-11" db="UniProtKB">
        <authorList>
            <consortium name="WormBaseParasite"/>
        </authorList>
    </citation>
    <scope>IDENTIFICATION</scope>
</reference>
<keyword evidence="5" id="KW-0234">DNA repair</keyword>
<dbReference type="Proteomes" id="UP000095283">
    <property type="component" value="Unplaced"/>
</dbReference>
<evidence type="ECO:0000256" key="6">
    <source>
        <dbReference type="ARBA" id="ARBA00023239"/>
    </source>
</evidence>
<name>A0A1I7XW02_HETBA</name>
<feature type="domain" description="8-oxoguanine DNA glycosylase N-terminal" evidence="8">
    <location>
        <begin position="242"/>
        <end position="345"/>
    </location>
</feature>
<evidence type="ECO:0000256" key="2">
    <source>
        <dbReference type="ARBA" id="ARBA00022763"/>
    </source>
</evidence>
<dbReference type="AlphaFoldDB" id="A0A1I7XW02"/>
<dbReference type="GO" id="GO:0006285">
    <property type="term" value="P:base-excision repair, AP site formation"/>
    <property type="evidence" value="ECO:0007669"/>
    <property type="project" value="TreeGrafter"/>
</dbReference>
<dbReference type="InterPro" id="IPR013641">
    <property type="entry name" value="KTI12/PSTK"/>
</dbReference>
<keyword evidence="6" id="KW-0456">Lyase</keyword>
<dbReference type="InterPro" id="IPR052054">
    <property type="entry name" value="Oxidative_DNA_repair_enzyme"/>
</dbReference>
<protein>
    <submittedName>
        <fullName evidence="10">OGG_N domain-containing protein</fullName>
    </submittedName>
</protein>
<dbReference type="Gene3D" id="3.40.50.300">
    <property type="entry name" value="P-loop containing nucleotide triphosphate hydrolases"/>
    <property type="match status" value="1"/>
</dbReference>
<dbReference type="Pfam" id="PF08433">
    <property type="entry name" value="KTI12"/>
    <property type="match status" value="1"/>
</dbReference>
<evidence type="ECO:0000256" key="3">
    <source>
        <dbReference type="ARBA" id="ARBA00022801"/>
    </source>
</evidence>
<keyword evidence="3" id="KW-0378">Hydrolase</keyword>
<accession>A0A1I7XW02</accession>
<evidence type="ECO:0000256" key="4">
    <source>
        <dbReference type="ARBA" id="ARBA00022840"/>
    </source>
</evidence>
<dbReference type="GO" id="GO:0005524">
    <property type="term" value="F:ATP binding"/>
    <property type="evidence" value="ECO:0007669"/>
    <property type="project" value="UniProtKB-KW"/>
</dbReference>
<dbReference type="GO" id="GO:0016829">
    <property type="term" value="F:lyase activity"/>
    <property type="evidence" value="ECO:0007669"/>
    <property type="project" value="UniProtKB-KW"/>
</dbReference>
<dbReference type="GO" id="GO:0005634">
    <property type="term" value="C:nucleus"/>
    <property type="evidence" value="ECO:0007669"/>
    <property type="project" value="TreeGrafter"/>
</dbReference>
<sequence length="467" mass="54430">MTLMLTIGIPAAGKTTICKSIIDRRPDTVVFTFDRFANGRMGNSTAHAIRKNFECTVRNYLVNNSAESDEFKRLIVVDDNFYLKSMQRPFERMARAFRMHFRVLFIPCDLNSAIDRNEKRDKYERVKETTIRRMYKELEIPVNAIIYREDQLSLVLESLLKTKRPEVERKWKTDAGNDHCNRRCFKSESPSIEGELRSVVSDLMKNNEYDGKRMSIAKKKVAVFYSGMKSCSYNKNELKARILKAYEEERWVCRKESYYGTAHARLWRLRRKNKDEIEYTVLARKLSEKEDDDDNIMKKYLQLDVDLTSLYDVWSAGDCHIHSLLLNRPHLKGIRILDQEPLETLFAFICSSNNNIKRISSKNKFNPKIMKTNGLFRKTVEKLSLIGTDTLLLLREKDLNSAREILRSFTGVGPKVCIFSHGKFYKAQFGEYAGWAQAIIFNSQLAEKKSDSPQTQSRKSKNPNNLH</sequence>
<evidence type="ECO:0000259" key="8">
    <source>
        <dbReference type="Pfam" id="PF07934"/>
    </source>
</evidence>
<evidence type="ECO:0000256" key="5">
    <source>
        <dbReference type="ARBA" id="ARBA00023204"/>
    </source>
</evidence>
<evidence type="ECO:0000256" key="1">
    <source>
        <dbReference type="ARBA" id="ARBA00022741"/>
    </source>
</evidence>
<dbReference type="Pfam" id="PF07934">
    <property type="entry name" value="OGG_N"/>
    <property type="match status" value="1"/>
</dbReference>
<dbReference type="PANTHER" id="PTHR10242:SF2">
    <property type="entry name" value="N-GLYCOSYLASE_DNA LYASE"/>
    <property type="match status" value="1"/>
</dbReference>
<keyword evidence="7" id="KW-0326">Glycosidase</keyword>
<dbReference type="GO" id="GO:0003684">
    <property type="term" value="F:damaged DNA binding"/>
    <property type="evidence" value="ECO:0007669"/>
    <property type="project" value="InterPro"/>
</dbReference>
<dbReference type="SUPFAM" id="SSF55945">
    <property type="entry name" value="TATA-box binding protein-like"/>
    <property type="match status" value="1"/>
</dbReference>
<dbReference type="WBParaSite" id="Hba_21557">
    <property type="protein sequence ID" value="Hba_21557"/>
    <property type="gene ID" value="Hba_21557"/>
</dbReference>
<evidence type="ECO:0000256" key="7">
    <source>
        <dbReference type="ARBA" id="ARBA00023295"/>
    </source>
</evidence>
<dbReference type="InterPro" id="IPR012904">
    <property type="entry name" value="OGG_N"/>
</dbReference>
<keyword evidence="2" id="KW-0227">DNA damage</keyword>
<evidence type="ECO:0000313" key="10">
    <source>
        <dbReference type="WBParaSite" id="Hba_21557"/>
    </source>
</evidence>
<dbReference type="InterPro" id="IPR027417">
    <property type="entry name" value="P-loop_NTPase"/>
</dbReference>
<keyword evidence="1" id="KW-0547">Nucleotide-binding</keyword>
<dbReference type="PANTHER" id="PTHR10242">
    <property type="entry name" value="8-OXOGUANINE DNA GLYCOSYLASE"/>
    <property type="match status" value="1"/>
</dbReference>
<dbReference type="SUPFAM" id="SSF52540">
    <property type="entry name" value="P-loop containing nucleoside triphosphate hydrolases"/>
    <property type="match status" value="1"/>
</dbReference>
<keyword evidence="4" id="KW-0067">ATP-binding</keyword>